<evidence type="ECO:0000313" key="6">
    <source>
        <dbReference type="EMBL" id="RIE06728.1"/>
    </source>
</evidence>
<dbReference type="AlphaFoldDB" id="A0A398D1T7"/>
<dbReference type="FunFam" id="3.40.50.300:FF:000032">
    <property type="entry name" value="Export ABC transporter ATP-binding protein"/>
    <property type="match status" value="1"/>
</dbReference>
<dbReference type="EMBL" id="QXIS01000006">
    <property type="protein sequence ID" value="RIE06728.1"/>
    <property type="molecule type" value="Genomic_DNA"/>
</dbReference>
<dbReference type="OrthoDB" id="9802264at2"/>
<comment type="similarity">
    <text evidence="4">Belongs to the ABC transporter superfamily. Macrolide exporter (TC 3.A.1.122) family.</text>
</comment>
<dbReference type="InterPro" id="IPR003439">
    <property type="entry name" value="ABC_transporter-like_ATP-bd"/>
</dbReference>
<dbReference type="Pfam" id="PF00005">
    <property type="entry name" value="ABC_tran"/>
    <property type="match status" value="1"/>
</dbReference>
<dbReference type="InterPro" id="IPR003593">
    <property type="entry name" value="AAA+_ATPase"/>
</dbReference>
<dbReference type="InterPro" id="IPR017911">
    <property type="entry name" value="MacB-like_ATP-bd"/>
</dbReference>
<reference evidence="6 7" key="1">
    <citation type="submission" date="2018-09" db="EMBL/GenBank/DDBJ databases">
        <title>Discovery and Ecogenomic Context for Candidatus Cryosericales, a Global Caldiserica Order Active in Thawing Permafrost.</title>
        <authorList>
            <person name="Martinez M.A."/>
            <person name="Woodcroft B.J."/>
            <person name="Ignacio Espinoza J.C."/>
            <person name="Zayed A."/>
            <person name="Singleton C.M."/>
            <person name="Boyd J."/>
            <person name="Li Y.-F."/>
            <person name="Purvine S."/>
            <person name="Maughan H."/>
            <person name="Hodgkins S.B."/>
            <person name="Anderson D."/>
            <person name="Sederholm M."/>
            <person name="Temperton B."/>
            <person name="Saleska S.R."/>
            <person name="Tyson G.W."/>
            <person name="Rich V.I."/>
        </authorList>
    </citation>
    <scope>NUCLEOTIDE SEQUENCE [LARGE SCALE GENOMIC DNA]</scope>
    <source>
        <strain evidence="6 7">SMC7</strain>
    </source>
</reference>
<organism evidence="6 7">
    <name type="scientific">Candidatus Cryosericum terrychapinii</name>
    <dbReference type="NCBI Taxonomy" id="2290919"/>
    <lineage>
        <taxon>Bacteria</taxon>
        <taxon>Pseudomonadati</taxon>
        <taxon>Caldisericota/Cryosericota group</taxon>
        <taxon>Candidatus Cryosericota</taxon>
        <taxon>Candidatus Cryosericia</taxon>
        <taxon>Candidatus Cryosericales</taxon>
        <taxon>Candidatus Cryosericaceae</taxon>
        <taxon>Candidatus Cryosericum</taxon>
    </lineage>
</organism>
<dbReference type="GO" id="GO:0022857">
    <property type="term" value="F:transmembrane transporter activity"/>
    <property type="evidence" value="ECO:0007669"/>
    <property type="project" value="UniProtKB-ARBA"/>
</dbReference>
<dbReference type="GO" id="GO:0098796">
    <property type="term" value="C:membrane protein complex"/>
    <property type="evidence" value="ECO:0007669"/>
    <property type="project" value="UniProtKB-ARBA"/>
</dbReference>
<dbReference type="RefSeq" id="WP_119088630.1">
    <property type="nucleotide sequence ID" value="NZ_QXIS01000006.1"/>
</dbReference>
<evidence type="ECO:0000259" key="5">
    <source>
        <dbReference type="PROSITE" id="PS50893"/>
    </source>
</evidence>
<dbReference type="Proteomes" id="UP000266328">
    <property type="component" value="Unassembled WGS sequence"/>
</dbReference>
<evidence type="ECO:0000256" key="1">
    <source>
        <dbReference type="ARBA" id="ARBA00022448"/>
    </source>
</evidence>
<name>A0A398D1T7_9BACT</name>
<keyword evidence="3 6" id="KW-0067">ATP-binding</keyword>
<dbReference type="GO" id="GO:0016887">
    <property type="term" value="F:ATP hydrolysis activity"/>
    <property type="evidence" value="ECO:0007669"/>
    <property type="project" value="InterPro"/>
</dbReference>
<dbReference type="PROSITE" id="PS50893">
    <property type="entry name" value="ABC_TRANSPORTER_2"/>
    <property type="match status" value="1"/>
</dbReference>
<dbReference type="PANTHER" id="PTHR42798">
    <property type="entry name" value="LIPOPROTEIN-RELEASING SYSTEM ATP-BINDING PROTEIN LOLD"/>
    <property type="match status" value="1"/>
</dbReference>
<comment type="caution">
    <text evidence="6">The sequence shown here is derived from an EMBL/GenBank/DDBJ whole genome shotgun (WGS) entry which is preliminary data.</text>
</comment>
<dbReference type="InterPro" id="IPR017871">
    <property type="entry name" value="ABC_transporter-like_CS"/>
</dbReference>
<gene>
    <name evidence="6" type="ORF">SMC7_01205</name>
</gene>
<keyword evidence="2" id="KW-0547">Nucleotide-binding</keyword>
<dbReference type="GO" id="GO:0005524">
    <property type="term" value="F:ATP binding"/>
    <property type="evidence" value="ECO:0007669"/>
    <property type="project" value="UniProtKB-KW"/>
</dbReference>
<accession>A0A398D1T7</accession>
<evidence type="ECO:0000313" key="7">
    <source>
        <dbReference type="Proteomes" id="UP000266328"/>
    </source>
</evidence>
<dbReference type="PROSITE" id="PS00211">
    <property type="entry name" value="ABC_TRANSPORTER_1"/>
    <property type="match status" value="1"/>
</dbReference>
<feature type="domain" description="ABC transporter" evidence="5">
    <location>
        <begin position="2"/>
        <end position="226"/>
    </location>
</feature>
<evidence type="ECO:0000256" key="2">
    <source>
        <dbReference type="ARBA" id="ARBA00022741"/>
    </source>
</evidence>
<sequence length="226" mass="24866">MIEFSDIRKVYTIGSITIDALAGVSFGIGEHEFVAIMGPSGSGKSTLMHILGCLDTPTSGAYRLEDHDVSKLRSNDLARIRNRDIGFVFQSYNLLSQLSALENVLLPCTYSTHAMSGRNERARARELLERIGLKDRMSNRPVEMSGGEQQRVAIARALMMDPPVILADEPTGNLNSKGAREIIDIMKELHAGGKTIIYVTHDDTIGAQAERVIRIQDGRVVADDRN</sequence>
<evidence type="ECO:0000256" key="3">
    <source>
        <dbReference type="ARBA" id="ARBA00022840"/>
    </source>
</evidence>
<dbReference type="SMART" id="SM00382">
    <property type="entry name" value="AAA"/>
    <property type="match status" value="1"/>
</dbReference>
<proteinExistence type="inferred from homology"/>
<keyword evidence="7" id="KW-1185">Reference proteome</keyword>
<keyword evidence="1" id="KW-0813">Transport</keyword>
<dbReference type="InterPro" id="IPR027417">
    <property type="entry name" value="P-loop_NTPase"/>
</dbReference>
<dbReference type="SUPFAM" id="SSF52540">
    <property type="entry name" value="P-loop containing nucleoside triphosphate hydrolases"/>
    <property type="match status" value="1"/>
</dbReference>
<dbReference type="PANTHER" id="PTHR42798:SF7">
    <property type="entry name" value="ALPHA-D-RIBOSE 1-METHYLPHOSPHONATE 5-TRIPHOSPHATE SYNTHASE SUBUNIT PHNL"/>
    <property type="match status" value="1"/>
</dbReference>
<dbReference type="CDD" id="cd03255">
    <property type="entry name" value="ABC_MJ0796_LolCDE_FtsE"/>
    <property type="match status" value="1"/>
</dbReference>
<dbReference type="Gene3D" id="3.40.50.300">
    <property type="entry name" value="P-loop containing nucleotide triphosphate hydrolases"/>
    <property type="match status" value="1"/>
</dbReference>
<protein>
    <submittedName>
        <fullName evidence="6">ABC transporter ATP-binding protein</fullName>
    </submittedName>
</protein>
<evidence type="ECO:0000256" key="4">
    <source>
        <dbReference type="ARBA" id="ARBA00038388"/>
    </source>
</evidence>